<keyword evidence="1" id="KW-0812">Transmembrane</keyword>
<reference evidence="3" key="1">
    <citation type="journal article" date="2019" name="Int. J. Syst. Evol. Microbiol.">
        <title>The Global Catalogue of Microorganisms (GCM) 10K type strain sequencing project: providing services to taxonomists for standard genome sequencing and annotation.</title>
        <authorList>
            <consortium name="The Broad Institute Genomics Platform"/>
            <consortium name="The Broad Institute Genome Sequencing Center for Infectious Disease"/>
            <person name="Wu L."/>
            <person name="Ma J."/>
        </authorList>
    </citation>
    <scope>NUCLEOTIDE SEQUENCE [LARGE SCALE GENOMIC DNA]</scope>
    <source>
        <strain evidence="3">CGMCC 4.1641</strain>
    </source>
</reference>
<comment type="caution">
    <text evidence="2">The sequence shown here is derived from an EMBL/GenBank/DDBJ whole genome shotgun (WGS) entry which is preliminary data.</text>
</comment>
<keyword evidence="3" id="KW-1185">Reference proteome</keyword>
<keyword evidence="1" id="KW-1133">Transmembrane helix</keyword>
<feature type="transmembrane region" description="Helical" evidence="1">
    <location>
        <begin position="21"/>
        <end position="45"/>
    </location>
</feature>
<dbReference type="RefSeq" id="WP_204605784.1">
    <property type="nucleotide sequence ID" value="NZ_JBHSED010000017.1"/>
</dbReference>
<evidence type="ECO:0000313" key="2">
    <source>
        <dbReference type="EMBL" id="MFC4303996.1"/>
    </source>
</evidence>
<evidence type="ECO:0000256" key="1">
    <source>
        <dbReference type="SAM" id="Phobius"/>
    </source>
</evidence>
<sequence length="111" mass="12407">MSERSSGIPSPSKRRAFLINIISHSLYILALPVALFLSLFSVMLFDAPGSEKHWPSWALYYGLNSFPYVAVAAIVLGWIFYRLGLYKLTYFVNSIPLAILLVCTGVLVSFD</sequence>
<gene>
    <name evidence="2" type="ORF">ACFO1S_11155</name>
</gene>
<accession>A0ABV8S9G4</accession>
<keyword evidence="1" id="KW-0472">Membrane</keyword>
<feature type="transmembrane region" description="Helical" evidence="1">
    <location>
        <begin position="57"/>
        <end position="81"/>
    </location>
</feature>
<proteinExistence type="predicted"/>
<name>A0ABV8S9G4_9BACL</name>
<feature type="transmembrane region" description="Helical" evidence="1">
    <location>
        <begin position="88"/>
        <end position="110"/>
    </location>
</feature>
<dbReference type="Proteomes" id="UP001595755">
    <property type="component" value="Unassembled WGS sequence"/>
</dbReference>
<protein>
    <submittedName>
        <fullName evidence="2">Uncharacterized protein</fullName>
    </submittedName>
</protein>
<organism evidence="2 3">
    <name type="scientific">Cohnella boryungensis</name>
    <dbReference type="NCBI Taxonomy" id="768479"/>
    <lineage>
        <taxon>Bacteria</taxon>
        <taxon>Bacillati</taxon>
        <taxon>Bacillota</taxon>
        <taxon>Bacilli</taxon>
        <taxon>Bacillales</taxon>
        <taxon>Paenibacillaceae</taxon>
        <taxon>Cohnella</taxon>
    </lineage>
</organism>
<dbReference type="EMBL" id="JBHSED010000017">
    <property type="protein sequence ID" value="MFC4303996.1"/>
    <property type="molecule type" value="Genomic_DNA"/>
</dbReference>
<evidence type="ECO:0000313" key="3">
    <source>
        <dbReference type="Proteomes" id="UP001595755"/>
    </source>
</evidence>